<name>A0ABQ1QPJ5_9RHOB</name>
<evidence type="ECO:0000256" key="1">
    <source>
        <dbReference type="ARBA" id="ARBA00023015"/>
    </source>
</evidence>
<dbReference type="EMBL" id="BMGI01000004">
    <property type="protein sequence ID" value="GGD39334.1"/>
    <property type="molecule type" value="Genomic_DNA"/>
</dbReference>
<evidence type="ECO:0000256" key="4">
    <source>
        <dbReference type="SAM" id="MobiDB-lite"/>
    </source>
</evidence>
<proteinExistence type="predicted"/>
<evidence type="ECO:0000256" key="2">
    <source>
        <dbReference type="ARBA" id="ARBA00023125"/>
    </source>
</evidence>
<dbReference type="Proteomes" id="UP000617355">
    <property type="component" value="Unassembled WGS sequence"/>
</dbReference>
<dbReference type="InterPro" id="IPR036388">
    <property type="entry name" value="WH-like_DNA-bd_sf"/>
</dbReference>
<comment type="caution">
    <text evidence="6">The sequence shown here is derived from an EMBL/GenBank/DDBJ whole genome shotgun (WGS) entry which is preliminary data.</text>
</comment>
<accession>A0ABQ1QPJ5</accession>
<dbReference type="SUPFAM" id="SSF46894">
    <property type="entry name" value="C-terminal effector domain of the bipartite response regulators"/>
    <property type="match status" value="1"/>
</dbReference>
<gene>
    <name evidence="6" type="ORF">GCM10011358_24070</name>
</gene>
<dbReference type="InterPro" id="IPR016032">
    <property type="entry name" value="Sig_transdc_resp-reg_C-effctor"/>
</dbReference>
<evidence type="ECO:0000259" key="5">
    <source>
        <dbReference type="PROSITE" id="PS50043"/>
    </source>
</evidence>
<evidence type="ECO:0000313" key="6">
    <source>
        <dbReference type="EMBL" id="GGD39334.1"/>
    </source>
</evidence>
<feature type="domain" description="HTH luxR-type" evidence="5">
    <location>
        <begin position="471"/>
        <end position="531"/>
    </location>
</feature>
<organism evidence="6 7">
    <name type="scientific">Sinisalibacter lacisalsi</name>
    <dbReference type="NCBI Taxonomy" id="1526570"/>
    <lineage>
        <taxon>Bacteria</taxon>
        <taxon>Pseudomonadati</taxon>
        <taxon>Pseudomonadota</taxon>
        <taxon>Alphaproteobacteria</taxon>
        <taxon>Rhodobacterales</taxon>
        <taxon>Roseobacteraceae</taxon>
        <taxon>Sinisalibacter</taxon>
    </lineage>
</organism>
<dbReference type="PROSITE" id="PS50043">
    <property type="entry name" value="HTH_LUXR_2"/>
    <property type="match status" value="1"/>
</dbReference>
<dbReference type="PANTHER" id="PTHR44688:SF16">
    <property type="entry name" value="DNA-BINDING TRANSCRIPTIONAL ACTIVATOR DEVR_DOSR"/>
    <property type="match status" value="1"/>
</dbReference>
<evidence type="ECO:0000313" key="7">
    <source>
        <dbReference type="Proteomes" id="UP000617355"/>
    </source>
</evidence>
<dbReference type="Gene3D" id="1.25.40.10">
    <property type="entry name" value="Tetratricopeptide repeat domain"/>
    <property type="match status" value="1"/>
</dbReference>
<keyword evidence="2" id="KW-0238">DNA-binding</keyword>
<dbReference type="RefSeq" id="WP_188528058.1">
    <property type="nucleotide sequence ID" value="NZ_BMGI01000004.1"/>
</dbReference>
<keyword evidence="3" id="KW-0804">Transcription</keyword>
<dbReference type="InterPro" id="IPR011990">
    <property type="entry name" value="TPR-like_helical_dom_sf"/>
</dbReference>
<feature type="region of interest" description="Disordered" evidence="4">
    <location>
        <begin position="1"/>
        <end position="36"/>
    </location>
</feature>
<dbReference type="Gene3D" id="1.10.10.10">
    <property type="entry name" value="Winged helix-like DNA-binding domain superfamily/Winged helix DNA-binding domain"/>
    <property type="match status" value="1"/>
</dbReference>
<keyword evidence="7" id="KW-1185">Reference proteome</keyword>
<keyword evidence="1" id="KW-0805">Transcription regulation</keyword>
<evidence type="ECO:0000256" key="3">
    <source>
        <dbReference type="ARBA" id="ARBA00023163"/>
    </source>
</evidence>
<dbReference type="PANTHER" id="PTHR44688">
    <property type="entry name" value="DNA-BINDING TRANSCRIPTIONAL ACTIVATOR DEVR_DOSR"/>
    <property type="match status" value="1"/>
</dbReference>
<protein>
    <recommendedName>
        <fullName evidence="5">HTH luxR-type domain-containing protein</fullName>
    </recommendedName>
</protein>
<reference evidence="7" key="1">
    <citation type="journal article" date="2019" name="Int. J. Syst. Evol. Microbiol.">
        <title>The Global Catalogue of Microorganisms (GCM) 10K type strain sequencing project: providing services to taxonomists for standard genome sequencing and annotation.</title>
        <authorList>
            <consortium name="The Broad Institute Genomics Platform"/>
            <consortium name="The Broad Institute Genome Sequencing Center for Infectious Disease"/>
            <person name="Wu L."/>
            <person name="Ma J."/>
        </authorList>
    </citation>
    <scope>NUCLEOTIDE SEQUENCE [LARGE SCALE GENOMIC DNA]</scope>
    <source>
        <strain evidence="7">CGMCC 1.12922</strain>
    </source>
</reference>
<dbReference type="CDD" id="cd06170">
    <property type="entry name" value="LuxR_C_like"/>
    <property type="match status" value="1"/>
</dbReference>
<sequence length="540" mass="60473">MGQADKPQLRDAPDNWRQAMIGARSPDAASRRAHQVPPADREFFRRLARAFVLAKQGQVIDARRELDVIQSECERQDDRSDRKKLELILVDAHVRAYEGRTFAAADIANLKWTLEAAPRDDFVAQGLALNQLCLACMHSGHLDRAQEYGESAIRAYRQGAAELGSLHLLAHLGQIKLMRGDLEGAAQEYSIIENSLSALPSPGTALLAVSRALRSEVAYETNDLAESEALLDSAIGSIEENDAWLDVRAAAYRVQIRLAFNHLGLPGALSELSHFETAAENLKMPRLLRLIRFERIRVLTLSDEIDAAIKIMRSMDIDPQRLPSRDDDDWAFRQGSTAVAISRWLVRARRAREALAFMETVEDFAIRRGQLLSLAKLRVIRAEAHWRLNQKSEATSALLSSVRLLGNQPFRRFILDEGQEVSRIVQAVLDGDHVTSPVSRQQRARFAELHHYSTVQKREARRVGPGSPAAVAAGHPSAKYLELLALGLSNKEISRTMGVTVNTVKYHLKTIFRELRVLNRTQAVMEATRLGIINQNHPDR</sequence>
<dbReference type="SMART" id="SM00421">
    <property type="entry name" value="HTH_LUXR"/>
    <property type="match status" value="1"/>
</dbReference>
<dbReference type="Pfam" id="PF17874">
    <property type="entry name" value="TPR_MalT"/>
    <property type="match status" value="1"/>
</dbReference>
<dbReference type="InterPro" id="IPR000792">
    <property type="entry name" value="Tscrpt_reg_LuxR_C"/>
</dbReference>
<dbReference type="SUPFAM" id="SSF48452">
    <property type="entry name" value="TPR-like"/>
    <property type="match status" value="1"/>
</dbReference>
<dbReference type="InterPro" id="IPR041617">
    <property type="entry name" value="TPR_MalT"/>
</dbReference>
<dbReference type="Pfam" id="PF00196">
    <property type="entry name" value="GerE"/>
    <property type="match status" value="1"/>
</dbReference>